<evidence type="ECO:0000256" key="1">
    <source>
        <dbReference type="SAM" id="MobiDB-lite"/>
    </source>
</evidence>
<proteinExistence type="predicted"/>
<sequence length="376" mass="43522">MKPYDIAQIFEQMELDLITSMKRNLTRHEAEEEREGFEWEQWQKRKLLALSRYRRENRKLLQDYGKVIDSETGELIMKSYFSGARGVDSLIDRLLRRAQNWLISGRVTKPITDVSDDSFFRINERRINALINAIQNDLRNGRDAMLRQADDVYRQTVLKSEIYLNTGAVSLNQAIDMATRDFLDKGFNCIEYKDGRRMNIASYAEMALRTSSQRAVFYGEGARRAEWGIHTVVISSHNNCSDLCLPWQGRVYIDDVYSGGKAGDGPYPLLSTAMSNGLFHQNCRHNKSTYFPGVSSLPGQVNEEKAEELYQAEQKQRYMERSIRQYKRREAGSIDPANEAAAAAKVSEWQARLREHMEANPQLRRDRSREQIKIPV</sequence>
<comment type="caution">
    <text evidence="2">The sequence shown here is derived from an EMBL/GenBank/DDBJ whole genome shotgun (WGS) entry which is preliminary data.</text>
</comment>
<accession>A0ABU7VZP0</accession>
<reference evidence="2 3" key="1">
    <citation type="submission" date="2024-02" db="EMBL/GenBank/DDBJ databases">
        <title>A nitrogen-fixing paenibacillus bacterium.</title>
        <authorList>
            <person name="Zhang W.L."/>
            <person name="Chen S.F."/>
        </authorList>
    </citation>
    <scope>NUCLEOTIDE SEQUENCE [LARGE SCALE GENOMIC DNA]</scope>
    <source>
        <strain evidence="2 3">M1</strain>
    </source>
</reference>
<organism evidence="2 3">
    <name type="scientific">Paenibacillus haidiansis</name>
    <dbReference type="NCBI Taxonomy" id="1574488"/>
    <lineage>
        <taxon>Bacteria</taxon>
        <taxon>Bacillati</taxon>
        <taxon>Bacillota</taxon>
        <taxon>Bacilli</taxon>
        <taxon>Bacillales</taxon>
        <taxon>Paenibacillaceae</taxon>
        <taxon>Paenibacillus</taxon>
    </lineage>
</organism>
<dbReference type="InterPro" id="IPR009319">
    <property type="entry name" value="Phage_A118_VSP1"/>
</dbReference>
<evidence type="ECO:0000313" key="2">
    <source>
        <dbReference type="EMBL" id="MEF2969245.1"/>
    </source>
</evidence>
<name>A0ABU7VZP0_9BACL</name>
<feature type="region of interest" description="Disordered" evidence="1">
    <location>
        <begin position="357"/>
        <end position="376"/>
    </location>
</feature>
<dbReference type="Pfam" id="PF06152">
    <property type="entry name" value="Phage_min_cap2"/>
    <property type="match status" value="1"/>
</dbReference>
<dbReference type="EMBL" id="JAZHPZ010000026">
    <property type="protein sequence ID" value="MEF2969245.1"/>
    <property type="molecule type" value="Genomic_DNA"/>
</dbReference>
<protein>
    <submittedName>
        <fullName evidence="2">Phage minor capsid protein</fullName>
    </submittedName>
</protein>
<dbReference type="RefSeq" id="WP_331849339.1">
    <property type="nucleotide sequence ID" value="NZ_JAZHPZ010000026.1"/>
</dbReference>
<gene>
    <name evidence="2" type="ORF">V3851_26075</name>
</gene>
<evidence type="ECO:0000313" key="3">
    <source>
        <dbReference type="Proteomes" id="UP001306950"/>
    </source>
</evidence>
<dbReference type="Proteomes" id="UP001306950">
    <property type="component" value="Unassembled WGS sequence"/>
</dbReference>
<keyword evidence="3" id="KW-1185">Reference proteome</keyword>